<dbReference type="SUPFAM" id="SSF48371">
    <property type="entry name" value="ARM repeat"/>
    <property type="match status" value="1"/>
</dbReference>
<keyword evidence="3" id="KW-1185">Reference proteome</keyword>
<dbReference type="AlphaFoldDB" id="A0AAD5DUC4"/>
<evidence type="ECO:0000256" key="1">
    <source>
        <dbReference type="PROSITE-ProRule" id="PRU00259"/>
    </source>
</evidence>
<dbReference type="PANTHER" id="PTHR46464:SF2">
    <property type="entry name" value="ANKYRIN AND ARMADILLO REPEAT-CONTAINING PROTEIN"/>
    <property type="match status" value="1"/>
</dbReference>
<accession>A0AAD5DUC4</accession>
<proteinExistence type="predicted"/>
<dbReference type="InterPro" id="IPR043379">
    <property type="entry name" value="ANKAR"/>
</dbReference>
<dbReference type="InterPro" id="IPR011989">
    <property type="entry name" value="ARM-like"/>
</dbReference>
<dbReference type="InterPro" id="IPR000225">
    <property type="entry name" value="Armadillo"/>
</dbReference>
<dbReference type="InterPro" id="IPR016024">
    <property type="entry name" value="ARM-type_fold"/>
</dbReference>
<dbReference type="EMBL" id="JADXDR010000053">
    <property type="protein sequence ID" value="KAI7842250.1"/>
    <property type="molecule type" value="Genomic_DNA"/>
</dbReference>
<gene>
    <name evidence="2" type="ORF">COHA_003891</name>
</gene>
<protein>
    <submittedName>
        <fullName evidence="2">Uncharacterized protein</fullName>
    </submittedName>
</protein>
<dbReference type="PANTHER" id="PTHR46464">
    <property type="entry name" value="ANK_REP_REGION DOMAIN-CONTAINING PROTEIN"/>
    <property type="match status" value="1"/>
</dbReference>
<dbReference type="PROSITE" id="PS50176">
    <property type="entry name" value="ARM_REPEAT"/>
    <property type="match status" value="1"/>
</dbReference>
<dbReference type="Gene3D" id="1.25.10.10">
    <property type="entry name" value="Leucine-rich Repeat Variant"/>
    <property type="match status" value="1"/>
</dbReference>
<sequence length="308" mass="32025">MPPTAAQVRRILGRLRSARRTEQGSLLHVLRGLAETGGGSKALLEAGAVPALLELVRSSNGRERKAAAEVALAVLMQLGKSDQNTLCGPNWKAAMLAANALLVVVRQLGSSSADSQLFAAVILGDLCLGDNEAAVAAVQHGAAGYVIEALQRPADPDTQQALLYALWVLAMAPQAAAGLLQNGAAEAIASLVLSGRVAEQAQPQTAWLLRDLTRGSEVRTRALARTGGIRALLRLMQHGSLEAAAAAAQALDSMLGDAPAVQAVAIAEGAIPALEAYLQAHPDSPEAELSERLLNLLRTAQHPKQAQQ</sequence>
<organism evidence="2 3">
    <name type="scientific">Chlorella ohadii</name>
    <dbReference type="NCBI Taxonomy" id="2649997"/>
    <lineage>
        <taxon>Eukaryota</taxon>
        <taxon>Viridiplantae</taxon>
        <taxon>Chlorophyta</taxon>
        <taxon>core chlorophytes</taxon>
        <taxon>Trebouxiophyceae</taxon>
        <taxon>Chlorellales</taxon>
        <taxon>Chlorellaceae</taxon>
        <taxon>Chlorella clade</taxon>
        <taxon>Chlorella</taxon>
    </lineage>
</organism>
<reference evidence="2" key="1">
    <citation type="submission" date="2020-11" db="EMBL/GenBank/DDBJ databases">
        <title>Chlorella ohadii genome sequencing and assembly.</title>
        <authorList>
            <person name="Murik O."/>
            <person name="Treves H."/>
            <person name="Kedem I."/>
            <person name="Shotland Y."/>
            <person name="Kaplan A."/>
        </authorList>
    </citation>
    <scope>NUCLEOTIDE SEQUENCE</scope>
    <source>
        <strain evidence="2">1</strain>
    </source>
</reference>
<dbReference type="SMART" id="SM00185">
    <property type="entry name" value="ARM"/>
    <property type="match status" value="4"/>
</dbReference>
<name>A0AAD5DUC4_9CHLO</name>
<dbReference type="Proteomes" id="UP001205105">
    <property type="component" value="Unassembled WGS sequence"/>
</dbReference>
<comment type="caution">
    <text evidence="2">The sequence shown here is derived from an EMBL/GenBank/DDBJ whole genome shotgun (WGS) entry which is preliminary data.</text>
</comment>
<evidence type="ECO:0000313" key="2">
    <source>
        <dbReference type="EMBL" id="KAI7842250.1"/>
    </source>
</evidence>
<feature type="repeat" description="ARM" evidence="1">
    <location>
        <begin position="47"/>
        <end position="84"/>
    </location>
</feature>
<evidence type="ECO:0000313" key="3">
    <source>
        <dbReference type="Proteomes" id="UP001205105"/>
    </source>
</evidence>